<dbReference type="Pfam" id="PF24624">
    <property type="entry name" value="Int_N"/>
    <property type="match status" value="1"/>
</dbReference>
<feature type="domain" description="Tyr recombinase" evidence="6">
    <location>
        <begin position="181"/>
        <end position="361"/>
    </location>
</feature>
<reference evidence="8 9" key="1">
    <citation type="submission" date="2017-01" db="EMBL/GenBank/DDBJ databases">
        <title>Genome sequencing of Arcobacter sp. LPB0137.</title>
        <authorList>
            <person name="Lee G.-W."/>
            <person name="Yi H."/>
        </authorList>
    </citation>
    <scope>NUCLEOTIDE SEQUENCE [LARGE SCALE GENOMIC DNA]</scope>
    <source>
        <strain evidence="8 9">LPB0137</strain>
    </source>
</reference>
<dbReference type="InterPro" id="IPR011010">
    <property type="entry name" value="DNA_brk_join_enz"/>
</dbReference>
<dbReference type="OrthoDB" id="9789256at2"/>
<dbReference type="InterPro" id="IPR013762">
    <property type="entry name" value="Integrase-like_cat_sf"/>
</dbReference>
<keyword evidence="9" id="KW-1185">Reference proteome</keyword>
<dbReference type="Proteomes" id="UP000186074">
    <property type="component" value="Chromosome"/>
</dbReference>
<evidence type="ECO:0000313" key="8">
    <source>
        <dbReference type="EMBL" id="APW66331.1"/>
    </source>
</evidence>
<dbReference type="RefSeq" id="WP_076087973.1">
    <property type="nucleotide sequence ID" value="NZ_CP019070.1"/>
</dbReference>
<comment type="similarity">
    <text evidence="1">Belongs to the 'phage' integrase family.</text>
</comment>
<sequence>MGYINSKRYDGIQLYHKKNKDISYYIRYKNEYGKSVRIKVGDKSKGITEPFCKQKRDELINKIRLGEELPLKHKKEQIITINYLSELYFNDKDLDVTQNKRQKSKYTTHIEPIFGNTNIKLLKKSDITEFRNKILKEGKANNTVNGIVILLNAIINYAIKEKEMTLNNPCFGLRKLNMDNDRERFLNTDEIQILLEEVNHDVVLSLFVNLALNTGGRLETVLNIQKKNIDIMNNTVVLKDFKNKSNYRGFISDDFKQLLKKHIRGLGINDYVIGGLENKYPTTTIQRKLKIILDKNFNKGLDSKDAKNRVVIHTLRHTFASHLAINGTPIFTVQKLMNHRTIEMTLRYAKLMPDSGKEFVNGLYN</sequence>
<dbReference type="GO" id="GO:0003677">
    <property type="term" value="F:DNA binding"/>
    <property type="evidence" value="ECO:0007669"/>
    <property type="project" value="UniProtKB-UniRule"/>
</dbReference>
<evidence type="ECO:0000313" key="9">
    <source>
        <dbReference type="Proteomes" id="UP000186074"/>
    </source>
</evidence>
<dbReference type="Gene3D" id="1.10.443.10">
    <property type="entry name" value="Intergrase catalytic core"/>
    <property type="match status" value="1"/>
</dbReference>
<evidence type="ECO:0000259" key="7">
    <source>
        <dbReference type="PROSITE" id="PS51900"/>
    </source>
</evidence>
<accession>A0A1P8KP98</accession>
<gene>
    <name evidence="8" type="ORF">LPB137_10970</name>
</gene>
<evidence type="ECO:0000256" key="2">
    <source>
        <dbReference type="ARBA" id="ARBA00022908"/>
    </source>
</evidence>
<evidence type="ECO:0000256" key="4">
    <source>
        <dbReference type="ARBA" id="ARBA00023172"/>
    </source>
</evidence>
<dbReference type="AlphaFoldDB" id="A0A1P8KP98"/>
<evidence type="ECO:0000259" key="6">
    <source>
        <dbReference type="PROSITE" id="PS51898"/>
    </source>
</evidence>
<dbReference type="InterPro" id="IPR018247">
    <property type="entry name" value="EF_Hand_1_Ca_BS"/>
</dbReference>
<dbReference type="EMBL" id="CP019070">
    <property type="protein sequence ID" value="APW66331.1"/>
    <property type="molecule type" value="Genomic_DNA"/>
</dbReference>
<evidence type="ECO:0000256" key="3">
    <source>
        <dbReference type="ARBA" id="ARBA00023125"/>
    </source>
</evidence>
<dbReference type="PROSITE" id="PS51900">
    <property type="entry name" value="CB"/>
    <property type="match status" value="1"/>
</dbReference>
<dbReference type="Gene3D" id="1.10.150.130">
    <property type="match status" value="1"/>
</dbReference>
<keyword evidence="4" id="KW-0233">DNA recombination</keyword>
<dbReference type="SUPFAM" id="SSF56349">
    <property type="entry name" value="DNA breaking-rejoining enzymes"/>
    <property type="match status" value="1"/>
</dbReference>
<keyword evidence="2" id="KW-0229">DNA integration</keyword>
<dbReference type="InterPro" id="IPR010998">
    <property type="entry name" value="Integrase_recombinase_N"/>
</dbReference>
<dbReference type="GO" id="GO:0006310">
    <property type="term" value="P:DNA recombination"/>
    <property type="evidence" value="ECO:0007669"/>
    <property type="project" value="UniProtKB-KW"/>
</dbReference>
<dbReference type="PANTHER" id="PTHR30629">
    <property type="entry name" value="PROPHAGE INTEGRASE"/>
    <property type="match status" value="1"/>
</dbReference>
<dbReference type="Pfam" id="PF00589">
    <property type="entry name" value="Phage_integrase"/>
    <property type="match status" value="1"/>
</dbReference>
<dbReference type="InterPro" id="IPR057084">
    <property type="entry name" value="Int_N"/>
</dbReference>
<dbReference type="PROSITE" id="PS00018">
    <property type="entry name" value="EF_HAND_1"/>
    <property type="match status" value="1"/>
</dbReference>
<keyword evidence="3 5" id="KW-0238">DNA-binding</keyword>
<dbReference type="InterPro" id="IPR050808">
    <property type="entry name" value="Phage_Integrase"/>
</dbReference>
<dbReference type="InterPro" id="IPR044068">
    <property type="entry name" value="CB"/>
</dbReference>
<proteinExistence type="inferred from homology"/>
<dbReference type="CDD" id="cd00796">
    <property type="entry name" value="INT_Rci_Hp1_C"/>
    <property type="match status" value="1"/>
</dbReference>
<evidence type="ECO:0008006" key="10">
    <source>
        <dbReference type="Google" id="ProtNLM"/>
    </source>
</evidence>
<dbReference type="KEGG" id="alp:LPB137_10970"/>
<protein>
    <recommendedName>
        <fullName evidence="10">Tyr recombinase domain-containing protein</fullName>
    </recommendedName>
</protein>
<dbReference type="STRING" id="1850254.LPB137_10970"/>
<dbReference type="InterPro" id="IPR002104">
    <property type="entry name" value="Integrase_catalytic"/>
</dbReference>
<organism evidence="8 9">
    <name type="scientific">Poseidonibacter parvus</name>
    <dbReference type="NCBI Taxonomy" id="1850254"/>
    <lineage>
        <taxon>Bacteria</taxon>
        <taxon>Pseudomonadati</taxon>
        <taxon>Campylobacterota</taxon>
        <taxon>Epsilonproteobacteria</taxon>
        <taxon>Campylobacterales</taxon>
        <taxon>Arcobacteraceae</taxon>
        <taxon>Poseidonibacter</taxon>
    </lineage>
</organism>
<evidence type="ECO:0000256" key="5">
    <source>
        <dbReference type="PROSITE-ProRule" id="PRU01248"/>
    </source>
</evidence>
<name>A0A1P8KP98_9BACT</name>
<evidence type="ECO:0000256" key="1">
    <source>
        <dbReference type="ARBA" id="ARBA00008857"/>
    </source>
</evidence>
<feature type="domain" description="Core-binding (CB)" evidence="7">
    <location>
        <begin position="79"/>
        <end position="159"/>
    </location>
</feature>
<dbReference type="GO" id="GO:0015074">
    <property type="term" value="P:DNA integration"/>
    <property type="evidence" value="ECO:0007669"/>
    <property type="project" value="UniProtKB-KW"/>
</dbReference>
<dbReference type="PROSITE" id="PS51898">
    <property type="entry name" value="TYR_RECOMBINASE"/>
    <property type="match status" value="1"/>
</dbReference>
<dbReference type="PANTHER" id="PTHR30629:SF2">
    <property type="entry name" value="PROPHAGE INTEGRASE INTS-RELATED"/>
    <property type="match status" value="1"/>
</dbReference>